<evidence type="ECO:0000256" key="1">
    <source>
        <dbReference type="SAM" id="MobiDB-lite"/>
    </source>
</evidence>
<organism evidence="2 3">
    <name type="scientific">Simiduia aestuariiviva</name>
    <dbReference type="NCBI Taxonomy" id="1510459"/>
    <lineage>
        <taxon>Bacteria</taxon>
        <taxon>Pseudomonadati</taxon>
        <taxon>Pseudomonadota</taxon>
        <taxon>Gammaproteobacteria</taxon>
        <taxon>Cellvibrionales</taxon>
        <taxon>Cellvibrionaceae</taxon>
        <taxon>Simiduia</taxon>
    </lineage>
</organism>
<feature type="region of interest" description="Disordered" evidence="1">
    <location>
        <begin position="64"/>
        <end position="127"/>
    </location>
</feature>
<evidence type="ECO:0000313" key="2">
    <source>
        <dbReference type="EMBL" id="MBB3169922.1"/>
    </source>
</evidence>
<dbReference type="Proteomes" id="UP000559987">
    <property type="component" value="Unassembled WGS sequence"/>
</dbReference>
<dbReference type="RefSeq" id="WP_183911403.1">
    <property type="nucleotide sequence ID" value="NZ_JACHXZ010000004.1"/>
</dbReference>
<sequence length="127" mass="14055">MKTAFLLQNQNKLLLNKQREWVDATDLKSLYLTPHKDEAINQKVEVNAKDYTQRIHLLECPLNEKGLPQVPEDALPEPLPKAERTTEQSSLLVETADDGDNTDALSSSAESADPTPDASQTETTLAP</sequence>
<dbReference type="AlphaFoldDB" id="A0A839UPZ6"/>
<gene>
    <name evidence="2" type="ORF">FHS30_003135</name>
</gene>
<keyword evidence="3" id="KW-1185">Reference proteome</keyword>
<protein>
    <submittedName>
        <fullName evidence="2">Uncharacterized protein</fullName>
    </submittedName>
</protein>
<evidence type="ECO:0000313" key="3">
    <source>
        <dbReference type="Proteomes" id="UP000559987"/>
    </source>
</evidence>
<feature type="compositionally biased region" description="Polar residues" evidence="1">
    <location>
        <begin position="117"/>
        <end position="127"/>
    </location>
</feature>
<comment type="caution">
    <text evidence="2">The sequence shown here is derived from an EMBL/GenBank/DDBJ whole genome shotgun (WGS) entry which is preliminary data.</text>
</comment>
<name>A0A839UPZ6_9GAMM</name>
<accession>A0A839UPZ6</accession>
<proteinExistence type="predicted"/>
<dbReference type="EMBL" id="JACHXZ010000004">
    <property type="protein sequence ID" value="MBB3169922.1"/>
    <property type="molecule type" value="Genomic_DNA"/>
</dbReference>
<reference evidence="2 3" key="1">
    <citation type="submission" date="2020-08" db="EMBL/GenBank/DDBJ databases">
        <title>Genomic Encyclopedia of Type Strains, Phase III (KMG-III): the genomes of soil and plant-associated and newly described type strains.</title>
        <authorList>
            <person name="Whitman W."/>
        </authorList>
    </citation>
    <scope>NUCLEOTIDE SEQUENCE [LARGE SCALE GENOMIC DNA]</scope>
    <source>
        <strain evidence="2 3">CECT 8571</strain>
    </source>
</reference>